<accession>A0ABX0VXA4</accession>
<name>A0ABX0VXA4_9RHOB</name>
<evidence type="ECO:0000313" key="3">
    <source>
        <dbReference type="Proteomes" id="UP000709466"/>
    </source>
</evidence>
<protein>
    <submittedName>
        <fullName evidence="2">RES family NAD+ phosphorylase</fullName>
    </submittedName>
</protein>
<gene>
    <name evidence="2" type="ORF">HCZ30_09790</name>
</gene>
<dbReference type="Pfam" id="PF08808">
    <property type="entry name" value="RES"/>
    <property type="match status" value="1"/>
</dbReference>
<dbReference type="EMBL" id="JAATOP010000005">
    <property type="protein sequence ID" value="NIY72726.1"/>
    <property type="molecule type" value="Genomic_DNA"/>
</dbReference>
<dbReference type="RefSeq" id="WP_167638097.1">
    <property type="nucleotide sequence ID" value="NZ_JAATOP010000005.1"/>
</dbReference>
<sequence length="224" mass="24646">MDAHGFPLVAAPEGTSRLVPSRFPPVSAFERVAAVDDLETVMELEGWTNDRLTAHRLSMLDQSEWVYGRPNASVVMAAFMHGSRTGMRFSGTDLGAWYCSTELMTAVLEVANGMRKEIAVSGVARLTSEYRQYTADLAGDYVDVSGDPSFSDPSEATYPKGQALGHAVRFGEDASGIRYDSARRKGHDNWVCYRPTHVRNVTQADHFEIDVPPTGKVVVRKLSD</sequence>
<organism evidence="2 3">
    <name type="scientific">Marivivens donghaensis</name>
    <dbReference type="NCBI Taxonomy" id="1699413"/>
    <lineage>
        <taxon>Bacteria</taxon>
        <taxon>Pseudomonadati</taxon>
        <taxon>Pseudomonadota</taxon>
        <taxon>Alphaproteobacteria</taxon>
        <taxon>Rhodobacterales</taxon>
        <taxon>Paracoccaceae</taxon>
        <taxon>Marivivens group</taxon>
        <taxon>Marivivens</taxon>
    </lineage>
</organism>
<keyword evidence="3" id="KW-1185">Reference proteome</keyword>
<reference evidence="2 3" key="1">
    <citation type="submission" date="2020-03" db="EMBL/GenBank/DDBJ databases">
        <title>Bacterial isolates of synthetic phycosphere.</title>
        <authorList>
            <person name="Fu H."/>
            <person name="Moran M.A."/>
        </authorList>
    </citation>
    <scope>NUCLEOTIDE SEQUENCE [LARGE SCALE GENOMIC DNA]</scope>
    <source>
        <strain evidence="2 3">HF1</strain>
    </source>
</reference>
<evidence type="ECO:0000259" key="1">
    <source>
        <dbReference type="SMART" id="SM00953"/>
    </source>
</evidence>
<dbReference type="SMART" id="SM00953">
    <property type="entry name" value="RES"/>
    <property type="match status" value="1"/>
</dbReference>
<comment type="caution">
    <text evidence="2">The sequence shown here is derived from an EMBL/GenBank/DDBJ whole genome shotgun (WGS) entry which is preliminary data.</text>
</comment>
<dbReference type="Proteomes" id="UP000709466">
    <property type="component" value="Unassembled WGS sequence"/>
</dbReference>
<feature type="domain" description="RES" evidence="1">
    <location>
        <begin position="78"/>
        <end position="204"/>
    </location>
</feature>
<proteinExistence type="predicted"/>
<dbReference type="InterPro" id="IPR014914">
    <property type="entry name" value="RES_dom"/>
</dbReference>
<evidence type="ECO:0000313" key="2">
    <source>
        <dbReference type="EMBL" id="NIY72726.1"/>
    </source>
</evidence>